<dbReference type="OrthoDB" id="28215at10239"/>
<evidence type="ECO:0000313" key="1">
    <source>
        <dbReference type="EMBL" id="ADO98902.1"/>
    </source>
</evidence>
<accession>E3SNW9</accession>
<dbReference type="Proteomes" id="UP000006532">
    <property type="component" value="Segment"/>
</dbReference>
<dbReference type="EMBL" id="GU071103">
    <property type="protein sequence ID" value="ADO98902.1"/>
    <property type="molecule type" value="Genomic_DNA"/>
</dbReference>
<keyword evidence="2" id="KW-1185">Reference proteome</keyword>
<gene>
    <name evidence="1" type="ORF">PSSM7_205</name>
</gene>
<reference evidence="1 2" key="1">
    <citation type="journal article" date="2010" name="Environ. Microbiol.">
        <title>Genomic analysis of oceanic cyanobacterial myoviruses compared with T4-like myoviruses from diverse hosts and environments.</title>
        <authorList>
            <person name="Sullivan M.B."/>
            <person name="Huang K.H."/>
            <person name="Ignacio-Espinoza J.C."/>
            <person name="Berlin A.M."/>
            <person name="Kelly L."/>
            <person name="Weigele P.R."/>
            <person name="DeFrancesco A.S."/>
            <person name="Kern S.E."/>
            <person name="Thompson L.R."/>
            <person name="Young S."/>
            <person name="Yandava C."/>
            <person name="Fu R."/>
            <person name="Krastins B."/>
            <person name="Chase M."/>
            <person name="Sarracino D."/>
            <person name="Osburne M.S."/>
            <person name="Henn M.R."/>
            <person name="Chisholm S.W."/>
        </authorList>
    </citation>
    <scope>NUCLEOTIDE SEQUENCE [LARGE SCALE GENOMIC DNA]</scope>
    <source>
        <strain evidence="1">NATL1A-15</strain>
    </source>
</reference>
<organism evidence="1 2">
    <name type="scientific">Prochlorococcus phage P-SSM7</name>
    <dbReference type="NCBI Taxonomy" id="445688"/>
    <lineage>
        <taxon>Viruses</taxon>
        <taxon>Duplodnaviria</taxon>
        <taxon>Heunggongvirae</taxon>
        <taxon>Uroviricota</taxon>
        <taxon>Caudoviricetes</taxon>
        <taxon>Pantevenvirales</taxon>
        <taxon>Kyanoviridae</taxon>
        <taxon>Palaemonvirus</taxon>
        <taxon>Palaemonvirus pssm7</taxon>
    </lineage>
</organism>
<proteinExistence type="predicted"/>
<sequence length="59" mass="6520">MIPFLIATAVTCSDISEKIDRVNAKQDLSPTSKAEIVEIYKIHLVEAVGLECTWDAKVD</sequence>
<evidence type="ECO:0000313" key="2">
    <source>
        <dbReference type="Proteomes" id="UP000006532"/>
    </source>
</evidence>
<dbReference type="RefSeq" id="YP_004325032.1">
    <property type="nucleotide sequence ID" value="NC_015290.1"/>
</dbReference>
<dbReference type="GeneID" id="10329403"/>
<dbReference type="KEGG" id="vg:10329403"/>
<protein>
    <submittedName>
        <fullName evidence="1">Uncharacterized protein</fullName>
    </submittedName>
</protein>
<name>E3SNW9_9CAUD</name>